<feature type="region of interest" description="Disordered" evidence="1">
    <location>
        <begin position="65"/>
        <end position="107"/>
    </location>
</feature>
<gene>
    <name evidence="3" type="ORF">PF004_g26939</name>
</gene>
<name>A0A6G0MLZ3_9STRA</name>
<evidence type="ECO:0008006" key="5">
    <source>
        <dbReference type="Google" id="ProtNLM"/>
    </source>
</evidence>
<dbReference type="GO" id="GO:0003676">
    <property type="term" value="F:nucleic acid binding"/>
    <property type="evidence" value="ECO:0007669"/>
    <property type="project" value="InterPro"/>
</dbReference>
<protein>
    <recommendedName>
        <fullName evidence="5">CCHC-type domain-containing protein</fullName>
    </recommendedName>
</protein>
<dbReference type="Proteomes" id="UP000476176">
    <property type="component" value="Unassembled WGS sequence"/>
</dbReference>
<feature type="signal peptide" evidence="2">
    <location>
        <begin position="1"/>
        <end position="32"/>
    </location>
</feature>
<evidence type="ECO:0000313" key="3">
    <source>
        <dbReference type="EMBL" id="KAE9173555.1"/>
    </source>
</evidence>
<proteinExistence type="predicted"/>
<dbReference type="InterPro" id="IPR036875">
    <property type="entry name" value="Znf_CCHC_sf"/>
</dbReference>
<evidence type="ECO:0000256" key="1">
    <source>
        <dbReference type="SAM" id="MobiDB-lite"/>
    </source>
</evidence>
<dbReference type="SUPFAM" id="SSF57756">
    <property type="entry name" value="Retrovirus zinc finger-like domains"/>
    <property type="match status" value="1"/>
</dbReference>
<dbReference type="AlphaFoldDB" id="A0A6G0MLZ3"/>
<reference evidence="3 4" key="1">
    <citation type="submission" date="2018-09" db="EMBL/GenBank/DDBJ databases">
        <title>Genomic investigation of the strawberry pathogen Phytophthora fragariae indicates pathogenicity is determined by transcriptional variation in three key races.</title>
        <authorList>
            <person name="Adams T.M."/>
            <person name="Armitage A.D."/>
            <person name="Sobczyk M.K."/>
            <person name="Bates H.J."/>
            <person name="Dunwell J.M."/>
            <person name="Nellist C.F."/>
            <person name="Harrison R.J."/>
        </authorList>
    </citation>
    <scope>NUCLEOTIDE SEQUENCE [LARGE SCALE GENOMIC DNA]</scope>
    <source>
        <strain evidence="3 4">BC-23</strain>
    </source>
</reference>
<sequence length="242" mass="24168">MNKASSKTPAGVLPLAALQAIAFAAGAGQVAATQLLAQTAVTGKPKVDRTLEVKGETAAVTAAAYSETSGHDGRAQGSHDQYGSGRNSYDGGQGNYGGGRGSYNGGQSNYTSRTGYYGGGRGSFRGGRGGQRGGYTGGGSGRGAFAPVYGGEGHYRPAGGKPIRQQKDESTCGYCGQVGHWWRECGMRIADMQGQAPVQLASAGPSVGTSRVPAAGPTAAVPATAPTARPAAGAPAGNEARQ</sequence>
<feature type="compositionally biased region" description="Low complexity" evidence="1">
    <location>
        <begin position="211"/>
        <end position="242"/>
    </location>
</feature>
<feature type="chain" id="PRO_5026234006" description="CCHC-type domain-containing protein" evidence="2">
    <location>
        <begin position="33"/>
        <end position="242"/>
    </location>
</feature>
<dbReference type="EMBL" id="QXGC01003726">
    <property type="protein sequence ID" value="KAE9173555.1"/>
    <property type="molecule type" value="Genomic_DNA"/>
</dbReference>
<evidence type="ECO:0000313" key="4">
    <source>
        <dbReference type="Proteomes" id="UP000476176"/>
    </source>
</evidence>
<dbReference type="GO" id="GO:0008270">
    <property type="term" value="F:zinc ion binding"/>
    <property type="evidence" value="ECO:0007669"/>
    <property type="project" value="InterPro"/>
</dbReference>
<organism evidence="3 4">
    <name type="scientific">Phytophthora fragariae</name>
    <dbReference type="NCBI Taxonomy" id="53985"/>
    <lineage>
        <taxon>Eukaryota</taxon>
        <taxon>Sar</taxon>
        <taxon>Stramenopiles</taxon>
        <taxon>Oomycota</taxon>
        <taxon>Peronosporomycetes</taxon>
        <taxon>Peronosporales</taxon>
        <taxon>Peronosporaceae</taxon>
        <taxon>Phytophthora</taxon>
    </lineage>
</organism>
<feature type="region of interest" description="Disordered" evidence="1">
    <location>
        <begin position="121"/>
        <end position="141"/>
    </location>
</feature>
<dbReference type="Gene3D" id="4.10.60.10">
    <property type="entry name" value="Zinc finger, CCHC-type"/>
    <property type="match status" value="1"/>
</dbReference>
<feature type="compositionally biased region" description="Gly residues" evidence="1">
    <location>
        <begin position="91"/>
        <end position="104"/>
    </location>
</feature>
<comment type="caution">
    <text evidence="3">The sequence shown here is derived from an EMBL/GenBank/DDBJ whole genome shotgun (WGS) entry which is preliminary data.</text>
</comment>
<keyword evidence="2" id="KW-0732">Signal</keyword>
<evidence type="ECO:0000256" key="2">
    <source>
        <dbReference type="SAM" id="SignalP"/>
    </source>
</evidence>
<feature type="region of interest" description="Disordered" evidence="1">
    <location>
        <begin position="201"/>
        <end position="242"/>
    </location>
</feature>
<accession>A0A6G0MLZ3</accession>